<evidence type="ECO:0000313" key="6">
    <source>
        <dbReference type="Proteomes" id="UP001159405"/>
    </source>
</evidence>
<keyword evidence="3" id="KW-1133">Transmembrane helix</keyword>
<proteinExistence type="predicted"/>
<dbReference type="Pfam" id="PF00168">
    <property type="entry name" value="C2"/>
    <property type="match status" value="1"/>
</dbReference>
<dbReference type="EMBL" id="CALNXK010000150">
    <property type="protein sequence ID" value="CAH3169416.1"/>
    <property type="molecule type" value="Genomic_DNA"/>
</dbReference>
<reference evidence="5 6" key="1">
    <citation type="submission" date="2022-05" db="EMBL/GenBank/DDBJ databases">
        <authorList>
            <consortium name="Genoscope - CEA"/>
            <person name="William W."/>
        </authorList>
    </citation>
    <scope>NUCLEOTIDE SEQUENCE [LARGE SCALE GENOMIC DNA]</scope>
</reference>
<accession>A0ABN8QSU0</accession>
<feature type="domain" description="C2" evidence="4">
    <location>
        <begin position="121"/>
        <end position="249"/>
    </location>
</feature>
<evidence type="ECO:0000256" key="1">
    <source>
        <dbReference type="ARBA" id="ARBA00022737"/>
    </source>
</evidence>
<keyword evidence="3" id="KW-0472">Membrane</keyword>
<evidence type="ECO:0000256" key="3">
    <source>
        <dbReference type="SAM" id="Phobius"/>
    </source>
</evidence>
<feature type="transmembrane region" description="Helical" evidence="3">
    <location>
        <begin position="6"/>
        <end position="26"/>
    </location>
</feature>
<gene>
    <name evidence="5" type="ORF">PLOB_00010175</name>
</gene>
<keyword evidence="3" id="KW-0812">Transmembrane</keyword>
<dbReference type="InterPro" id="IPR000008">
    <property type="entry name" value="C2_dom"/>
</dbReference>
<dbReference type="PROSITE" id="PS50004">
    <property type="entry name" value="C2"/>
    <property type="match status" value="1"/>
</dbReference>
<dbReference type="InterPro" id="IPR001565">
    <property type="entry name" value="Synaptotagmin"/>
</dbReference>
<dbReference type="SUPFAM" id="SSF49562">
    <property type="entry name" value="C2 domain (Calcium/lipid-binding domain, CaLB)"/>
    <property type="match status" value="1"/>
</dbReference>
<dbReference type="SMART" id="SM00239">
    <property type="entry name" value="C2"/>
    <property type="match status" value="1"/>
</dbReference>
<sequence length="260" mass="29658">MMQSYVIVVSVVAGVSVFAVLVYLVLKIYRKREEGGTDAETKGLCPPSIIVTSSSPSQSKKKLFSPAQRRATSKENEEKVAKRKKKERSVWHPPKKTKGVPIITATLVQPTVVERSKEQGGRGRLTFTLHYHYRYASRRSVLLVKLDSAQDLPAKDDDLLPDVFVKTQLIPSRKRVYISKVHRETANPVFNEAYEFDIEYPELQQQRLLFQILDYDCMSRYKPIGEVSVRLAELGTHGFNILREISLCVYISRPQKESSL</sequence>
<comment type="caution">
    <text evidence="5">The sequence shown here is derived from an EMBL/GenBank/DDBJ whole genome shotgun (WGS) entry which is preliminary data.</text>
</comment>
<dbReference type="PANTHER" id="PTHR10024">
    <property type="entry name" value="SYNAPTOTAGMIN"/>
    <property type="match status" value="1"/>
</dbReference>
<organism evidence="5 6">
    <name type="scientific">Porites lobata</name>
    <dbReference type="NCBI Taxonomy" id="104759"/>
    <lineage>
        <taxon>Eukaryota</taxon>
        <taxon>Metazoa</taxon>
        <taxon>Cnidaria</taxon>
        <taxon>Anthozoa</taxon>
        <taxon>Hexacorallia</taxon>
        <taxon>Scleractinia</taxon>
        <taxon>Fungiina</taxon>
        <taxon>Poritidae</taxon>
        <taxon>Porites</taxon>
    </lineage>
</organism>
<keyword evidence="6" id="KW-1185">Reference proteome</keyword>
<evidence type="ECO:0000256" key="2">
    <source>
        <dbReference type="SAM" id="MobiDB-lite"/>
    </source>
</evidence>
<evidence type="ECO:0000313" key="5">
    <source>
        <dbReference type="EMBL" id="CAH3169416.1"/>
    </source>
</evidence>
<feature type="compositionally biased region" description="Basic residues" evidence="2">
    <location>
        <begin position="81"/>
        <end position="94"/>
    </location>
</feature>
<protein>
    <recommendedName>
        <fullName evidence="4">C2 domain-containing protein</fullName>
    </recommendedName>
</protein>
<evidence type="ECO:0000259" key="4">
    <source>
        <dbReference type="PROSITE" id="PS50004"/>
    </source>
</evidence>
<dbReference type="Proteomes" id="UP001159405">
    <property type="component" value="Unassembled WGS sequence"/>
</dbReference>
<dbReference type="PRINTS" id="PR00399">
    <property type="entry name" value="SYNAPTOTAGMN"/>
</dbReference>
<name>A0ABN8QSU0_9CNID</name>
<feature type="region of interest" description="Disordered" evidence="2">
    <location>
        <begin position="50"/>
        <end position="94"/>
    </location>
</feature>
<dbReference type="Gene3D" id="2.60.40.150">
    <property type="entry name" value="C2 domain"/>
    <property type="match status" value="1"/>
</dbReference>
<dbReference type="InterPro" id="IPR035892">
    <property type="entry name" value="C2_domain_sf"/>
</dbReference>
<keyword evidence="1" id="KW-0677">Repeat</keyword>